<keyword evidence="2" id="KW-1185">Reference proteome</keyword>
<evidence type="ECO:0000313" key="2">
    <source>
        <dbReference type="Proteomes" id="UP000199588"/>
    </source>
</evidence>
<sequence length="342" mass="39292">MKATITFYKIDKCGMYDRSNTKLVFLGVKDMLQDLSNWAIGKELAETDVFKKDSSFEENTYLADIQSSVDSTILVTWNQLPYTAAGVLSLPNKAKVGEIRNAYENPLEKDSIPGYPTYFGFIPSLNVFATICFNTTVNGRAAMENYIKHFMKYFSSYIVATFDDSTNTKNIEGYKNISDDEGKIYQYPPSFQSRLYPKEQEIKLLKSRAFEVKKITKKASLTYNNELSKSWYQNIMSFIGMSQSKPAHSEKFSVKTEISINNGMTENEVQELYNNWCQDDQKDLVDYGLSIGDKLFWFSKSIAKDDFELELSFNAQNSFENISKLLSELDKNRKHILSIMNE</sequence>
<name>A0A1G5AB11_9PAST</name>
<evidence type="ECO:0000313" key="1">
    <source>
        <dbReference type="EMBL" id="SCX75053.1"/>
    </source>
</evidence>
<organism evidence="1 2">
    <name type="scientific">Basfia succiniciproducens</name>
    <dbReference type="NCBI Taxonomy" id="653940"/>
    <lineage>
        <taxon>Bacteria</taxon>
        <taxon>Pseudomonadati</taxon>
        <taxon>Pseudomonadota</taxon>
        <taxon>Gammaproteobacteria</taxon>
        <taxon>Pasteurellales</taxon>
        <taxon>Pasteurellaceae</taxon>
        <taxon>Basfia</taxon>
    </lineage>
</organism>
<protein>
    <submittedName>
        <fullName evidence="1">Uncharacterized protein</fullName>
    </submittedName>
</protein>
<dbReference type="RefSeq" id="WP_090653606.1">
    <property type="nucleotide sequence ID" value="NZ_CP015031.1"/>
</dbReference>
<dbReference type="Proteomes" id="UP000199588">
    <property type="component" value="Unassembled WGS sequence"/>
</dbReference>
<comment type="caution">
    <text evidence="1">The sequence shown here is derived from an EMBL/GenBank/DDBJ whole genome shotgun (WGS) entry which is preliminary data.</text>
</comment>
<proteinExistence type="predicted"/>
<accession>A0A1G5AB11</accession>
<gene>
    <name evidence="1" type="ORF">SAMN02910354_00082</name>
</gene>
<dbReference type="EMBL" id="FMUQ01000002">
    <property type="protein sequence ID" value="SCX75053.1"/>
    <property type="molecule type" value="Genomic_DNA"/>
</dbReference>
<reference evidence="1 2" key="1">
    <citation type="submission" date="2016-10" db="EMBL/GenBank/DDBJ databases">
        <authorList>
            <person name="Varghese N."/>
            <person name="Submissions S."/>
        </authorList>
    </citation>
    <scope>NUCLEOTIDE SEQUENCE [LARGE SCALE GENOMIC DNA]</scope>
    <source>
        <strain evidence="1 2">DSM 22022</strain>
    </source>
</reference>